<dbReference type="EMBL" id="ML178829">
    <property type="protein sequence ID" value="TFL00408.1"/>
    <property type="molecule type" value="Genomic_DNA"/>
</dbReference>
<keyword evidence="2" id="KW-0472">Membrane</keyword>
<feature type="transmembrane region" description="Helical" evidence="2">
    <location>
        <begin position="238"/>
        <end position="261"/>
    </location>
</feature>
<evidence type="ECO:0000259" key="3">
    <source>
        <dbReference type="Pfam" id="PF20153"/>
    </source>
</evidence>
<sequence>MPFSPIPMASESTHTTYRGGPLPTLPPPTRSSNHPPAQPAGVAASLPSREPHSPASQPADHRPTENQRIKKVETFPDDAALRNEKRTFILRQKTAHQKSGEAKVRFCSTAPGVTADRYDYEKKYPQDEAGKGLNPNSRVWRVYLDKAGQFDLDMVDNIRDTVDVILVFAGLFSAIVSALASQVSTSLQLDYAQVSAALLMELIAIQRAIADNSSVVQVPPASLHIGSSPSSTSTSADLWINGFWFTSLTFSLSTALIAVLVKQWLQAYVAPTFQGSPKDQGRVRHFRYLGIEQWHVPLVVGLLPILFHLSLFLFFNGLIIFMFTLHVVIGGSVSVIVCMAYLVYGITNMLPLWDPQCPYKTPLSTYAFLVLCYLTSLIPVKDEEGKWRHQQRHVQTLKEMEERAVLRNGEDFGFHMFGWLCQTSSNPSVRSVILQVVEDLPTKFNGNTVLAESLLLHLCKGVDAVVDSCALGEQLSISAAHMLHAFVHAHLRLLPISPKDIAAAQSTQACSCFDKFRTIMHSGANDSHLQLLSLSSICFFSASFTAVPCYRFPNLEDLLRYQPRSSIREWISLLQRGVLIRRQPAF</sequence>
<gene>
    <name evidence="4" type="ORF">BDV98DRAFT_622234</name>
</gene>
<dbReference type="InterPro" id="IPR045338">
    <property type="entry name" value="DUF6535"/>
</dbReference>
<dbReference type="Pfam" id="PF20153">
    <property type="entry name" value="DUF6535"/>
    <property type="match status" value="1"/>
</dbReference>
<feature type="transmembrane region" description="Helical" evidence="2">
    <location>
        <begin position="322"/>
        <end position="343"/>
    </location>
</feature>
<feature type="transmembrane region" description="Helical" evidence="2">
    <location>
        <begin position="164"/>
        <end position="185"/>
    </location>
</feature>
<organism evidence="4 5">
    <name type="scientific">Pterulicium gracile</name>
    <dbReference type="NCBI Taxonomy" id="1884261"/>
    <lineage>
        <taxon>Eukaryota</taxon>
        <taxon>Fungi</taxon>
        <taxon>Dikarya</taxon>
        <taxon>Basidiomycota</taxon>
        <taxon>Agaricomycotina</taxon>
        <taxon>Agaricomycetes</taxon>
        <taxon>Agaricomycetidae</taxon>
        <taxon>Agaricales</taxon>
        <taxon>Pleurotineae</taxon>
        <taxon>Pterulaceae</taxon>
        <taxon>Pterulicium</taxon>
    </lineage>
</organism>
<dbReference type="Proteomes" id="UP000305067">
    <property type="component" value="Unassembled WGS sequence"/>
</dbReference>
<evidence type="ECO:0000256" key="1">
    <source>
        <dbReference type="SAM" id="MobiDB-lite"/>
    </source>
</evidence>
<protein>
    <recommendedName>
        <fullName evidence="3">DUF6535 domain-containing protein</fullName>
    </recommendedName>
</protein>
<accession>A0A5C3QGM5</accession>
<evidence type="ECO:0000313" key="5">
    <source>
        <dbReference type="Proteomes" id="UP000305067"/>
    </source>
</evidence>
<keyword evidence="2" id="KW-1133">Transmembrane helix</keyword>
<dbReference type="OrthoDB" id="2995154at2759"/>
<evidence type="ECO:0000256" key="2">
    <source>
        <dbReference type="SAM" id="Phobius"/>
    </source>
</evidence>
<evidence type="ECO:0000313" key="4">
    <source>
        <dbReference type="EMBL" id="TFL00408.1"/>
    </source>
</evidence>
<feature type="compositionally biased region" description="Basic and acidic residues" evidence="1">
    <location>
        <begin position="59"/>
        <end position="77"/>
    </location>
</feature>
<feature type="transmembrane region" description="Helical" evidence="2">
    <location>
        <begin position="294"/>
        <end position="315"/>
    </location>
</feature>
<dbReference type="AlphaFoldDB" id="A0A5C3QGM5"/>
<proteinExistence type="predicted"/>
<feature type="transmembrane region" description="Helical" evidence="2">
    <location>
        <begin position="363"/>
        <end position="380"/>
    </location>
</feature>
<feature type="domain" description="DUF6535" evidence="3">
    <location>
        <begin position="140"/>
        <end position="324"/>
    </location>
</feature>
<keyword evidence="5" id="KW-1185">Reference proteome</keyword>
<reference evidence="4 5" key="1">
    <citation type="journal article" date="2019" name="Nat. Ecol. Evol.">
        <title>Megaphylogeny resolves global patterns of mushroom evolution.</title>
        <authorList>
            <person name="Varga T."/>
            <person name="Krizsan K."/>
            <person name="Foldi C."/>
            <person name="Dima B."/>
            <person name="Sanchez-Garcia M."/>
            <person name="Sanchez-Ramirez S."/>
            <person name="Szollosi G.J."/>
            <person name="Szarkandi J.G."/>
            <person name="Papp V."/>
            <person name="Albert L."/>
            <person name="Andreopoulos W."/>
            <person name="Angelini C."/>
            <person name="Antonin V."/>
            <person name="Barry K.W."/>
            <person name="Bougher N.L."/>
            <person name="Buchanan P."/>
            <person name="Buyck B."/>
            <person name="Bense V."/>
            <person name="Catcheside P."/>
            <person name="Chovatia M."/>
            <person name="Cooper J."/>
            <person name="Damon W."/>
            <person name="Desjardin D."/>
            <person name="Finy P."/>
            <person name="Geml J."/>
            <person name="Haridas S."/>
            <person name="Hughes K."/>
            <person name="Justo A."/>
            <person name="Karasinski D."/>
            <person name="Kautmanova I."/>
            <person name="Kiss B."/>
            <person name="Kocsube S."/>
            <person name="Kotiranta H."/>
            <person name="LaButti K.M."/>
            <person name="Lechner B.E."/>
            <person name="Liimatainen K."/>
            <person name="Lipzen A."/>
            <person name="Lukacs Z."/>
            <person name="Mihaltcheva S."/>
            <person name="Morgado L.N."/>
            <person name="Niskanen T."/>
            <person name="Noordeloos M.E."/>
            <person name="Ohm R.A."/>
            <person name="Ortiz-Santana B."/>
            <person name="Ovrebo C."/>
            <person name="Racz N."/>
            <person name="Riley R."/>
            <person name="Savchenko A."/>
            <person name="Shiryaev A."/>
            <person name="Soop K."/>
            <person name="Spirin V."/>
            <person name="Szebenyi C."/>
            <person name="Tomsovsky M."/>
            <person name="Tulloss R.E."/>
            <person name="Uehling J."/>
            <person name="Grigoriev I.V."/>
            <person name="Vagvolgyi C."/>
            <person name="Papp T."/>
            <person name="Martin F.M."/>
            <person name="Miettinen O."/>
            <person name="Hibbett D.S."/>
            <person name="Nagy L.G."/>
        </authorList>
    </citation>
    <scope>NUCLEOTIDE SEQUENCE [LARGE SCALE GENOMIC DNA]</scope>
    <source>
        <strain evidence="4 5">CBS 309.79</strain>
    </source>
</reference>
<feature type="region of interest" description="Disordered" evidence="1">
    <location>
        <begin position="1"/>
        <end position="77"/>
    </location>
</feature>
<name>A0A5C3QGM5_9AGAR</name>
<keyword evidence="2" id="KW-0812">Transmembrane</keyword>